<dbReference type="Pfam" id="PF01546">
    <property type="entry name" value="Peptidase_M20"/>
    <property type="match status" value="1"/>
</dbReference>
<feature type="active site" evidence="3">
    <location>
        <position position="93"/>
    </location>
</feature>
<dbReference type="PANTHER" id="PTHR43808:SF9">
    <property type="entry name" value="BLL0789 PROTEIN"/>
    <property type="match status" value="1"/>
</dbReference>
<dbReference type="CDD" id="cd03885">
    <property type="entry name" value="M20_CPDG2"/>
    <property type="match status" value="1"/>
</dbReference>
<evidence type="ECO:0000256" key="1">
    <source>
        <dbReference type="ARBA" id="ARBA00022723"/>
    </source>
</evidence>
<evidence type="ECO:0000313" key="5">
    <source>
        <dbReference type="EMBL" id="SMX77678.1"/>
    </source>
</evidence>
<dbReference type="Proteomes" id="UP000234641">
    <property type="component" value="Unassembled WGS sequence"/>
</dbReference>
<dbReference type="EC" id="3.4.17.11" evidence="5"/>
<dbReference type="GO" id="GO:0004180">
    <property type="term" value="F:carboxypeptidase activity"/>
    <property type="evidence" value="ECO:0007669"/>
    <property type="project" value="UniProtKB-KW"/>
</dbReference>
<protein>
    <submittedName>
        <fullName evidence="5">Glutamate carboxypeptidase</fullName>
        <ecNumber evidence="5">3.4.17.11</ecNumber>
    </submittedName>
</protein>
<dbReference type="Gene3D" id="3.40.630.10">
    <property type="entry name" value="Zn peptidases"/>
    <property type="match status" value="1"/>
</dbReference>
<feature type="domain" description="Peptidase M20 dimerisation" evidence="4">
    <location>
        <begin position="190"/>
        <end position="290"/>
    </location>
</feature>
<dbReference type="InterPro" id="IPR017150">
    <property type="entry name" value="Pept_M20_glutamate_carboxypep"/>
</dbReference>
<dbReference type="PANTHER" id="PTHR43808">
    <property type="entry name" value="ACETYLORNITHINE DEACETYLASE"/>
    <property type="match status" value="1"/>
</dbReference>
<dbReference type="SUPFAM" id="SSF53187">
    <property type="entry name" value="Zn-dependent exopeptidases"/>
    <property type="match status" value="1"/>
</dbReference>
<dbReference type="InterPro" id="IPR050072">
    <property type="entry name" value="Peptidase_M20A"/>
</dbReference>
<evidence type="ECO:0000256" key="2">
    <source>
        <dbReference type="ARBA" id="ARBA00022801"/>
    </source>
</evidence>
<keyword evidence="5" id="KW-0645">Protease</keyword>
<dbReference type="Gene3D" id="3.30.70.360">
    <property type="match status" value="1"/>
</dbReference>
<dbReference type="AlphaFoldDB" id="A0A2H1IRA3"/>
<name>A0A2H1IRA3_BRELN</name>
<evidence type="ECO:0000259" key="4">
    <source>
        <dbReference type="Pfam" id="PF07687"/>
    </source>
</evidence>
<dbReference type="InterPro" id="IPR036264">
    <property type="entry name" value="Bact_exopeptidase_dim_dom"/>
</dbReference>
<dbReference type="InterPro" id="IPR011650">
    <property type="entry name" value="Peptidase_M20_dimer"/>
</dbReference>
<reference evidence="5 6" key="1">
    <citation type="submission" date="2017-03" db="EMBL/GenBank/DDBJ databases">
        <authorList>
            <person name="Afonso C.L."/>
            <person name="Miller P.J."/>
            <person name="Scott M.A."/>
            <person name="Spackman E."/>
            <person name="Goraichik I."/>
            <person name="Dimitrov K.M."/>
            <person name="Suarez D.L."/>
            <person name="Swayne D.E."/>
        </authorList>
    </citation>
    <scope>NUCLEOTIDE SEQUENCE [LARGE SCALE GENOMIC DNA]</scope>
    <source>
        <strain evidence="5 6">ATCC 9172</strain>
    </source>
</reference>
<sequence>MTSTASSSSRPADFVEQAKRRLPDMLADIERVISRETPSHDKAAVAAGARDFAALLGDRLGAEAELLDVDGTTHVRLRFGTGPARVVLLNHQDTVWPHGTLERLPFSTEDGVLRGPGSFDMLTGAIMSVHATAIVADHLGEGGLDGLSILVTGDEEIGSVSSSDLIRAEAAEAKAVFVMEASAGGALKLERKGTSNYVLKFTGRASHAGLEPEKGINAGMALALTLPLVAGLADAEAGTTVVPTVISAGTTSNTVPAEARVDIDVRARTAAELERVDAQIRELAAKPQVEGSTTEVLGGINRPPFEREQSAALFDRATALAGELGLPAPQGVSVGGASDGNFTAGDGIATLDGLGAVGDGAHAEHEHAVIDEIAPRTALLAALIADQLQG</sequence>
<dbReference type="GO" id="GO:0046872">
    <property type="term" value="F:metal ion binding"/>
    <property type="evidence" value="ECO:0007669"/>
    <property type="project" value="UniProtKB-KW"/>
</dbReference>
<feature type="active site" description="Proton acceptor" evidence="3">
    <location>
        <position position="155"/>
    </location>
</feature>
<dbReference type="EMBL" id="FXYY01000006">
    <property type="protein sequence ID" value="SMX77678.1"/>
    <property type="molecule type" value="Genomic_DNA"/>
</dbReference>
<organism evidence="5 6">
    <name type="scientific">Brevibacterium linens ATCC 9172</name>
    <dbReference type="NCBI Taxonomy" id="1255617"/>
    <lineage>
        <taxon>Bacteria</taxon>
        <taxon>Bacillati</taxon>
        <taxon>Actinomycetota</taxon>
        <taxon>Actinomycetes</taxon>
        <taxon>Micrococcales</taxon>
        <taxon>Brevibacteriaceae</taxon>
        <taxon>Brevibacterium</taxon>
    </lineage>
</organism>
<keyword evidence="1" id="KW-0479">Metal-binding</keyword>
<keyword evidence="5" id="KW-0121">Carboxypeptidase</keyword>
<dbReference type="InterPro" id="IPR002933">
    <property type="entry name" value="Peptidase_M20"/>
</dbReference>
<proteinExistence type="predicted"/>
<accession>A0A2H1IRA3</accession>
<gene>
    <name evidence="5" type="ORF">BLIN9172_01358</name>
</gene>
<keyword evidence="2 5" id="KW-0378">Hydrolase</keyword>
<dbReference type="SUPFAM" id="SSF55031">
    <property type="entry name" value="Bacterial exopeptidase dimerisation domain"/>
    <property type="match status" value="1"/>
</dbReference>
<evidence type="ECO:0000313" key="6">
    <source>
        <dbReference type="Proteomes" id="UP000234641"/>
    </source>
</evidence>
<dbReference type="PIRSF" id="PIRSF037238">
    <property type="entry name" value="Carboxypeptidase_G2"/>
    <property type="match status" value="1"/>
</dbReference>
<dbReference type="Pfam" id="PF07687">
    <property type="entry name" value="M20_dimer"/>
    <property type="match status" value="1"/>
</dbReference>
<dbReference type="RefSeq" id="WP_101554381.1">
    <property type="nucleotide sequence ID" value="NZ_FXYY01000006.1"/>
</dbReference>
<evidence type="ECO:0000256" key="3">
    <source>
        <dbReference type="PIRSR" id="PIRSR037238-1"/>
    </source>
</evidence>